<reference evidence="2 3" key="1">
    <citation type="submission" date="2022-08" db="EMBL/GenBank/DDBJ databases">
        <title>Aerococcaceae sp. nov isolated from spoiled eye mask.</title>
        <authorList>
            <person name="Zhou G."/>
            <person name="Xie X.-B."/>
            <person name="Shi Q.-S."/>
            <person name="Wang Y.-S."/>
            <person name="Wen X."/>
            <person name="Peng H."/>
            <person name="Yang X.-J."/>
            <person name="Tao H.-B."/>
            <person name="Huang X.-M."/>
        </authorList>
    </citation>
    <scope>NUCLEOTIDE SEQUENCE [LARGE SCALE GENOMIC DNA]</scope>
    <source>
        <strain evidence="3">DM20194951</strain>
    </source>
</reference>
<feature type="transmembrane region" description="Helical" evidence="1">
    <location>
        <begin position="337"/>
        <end position="353"/>
    </location>
</feature>
<keyword evidence="1" id="KW-0812">Transmembrane</keyword>
<dbReference type="EMBL" id="CP102453">
    <property type="protein sequence ID" value="UUX34673.1"/>
    <property type="molecule type" value="Genomic_DNA"/>
</dbReference>
<evidence type="ECO:0000313" key="3">
    <source>
        <dbReference type="Proteomes" id="UP001315967"/>
    </source>
</evidence>
<feature type="transmembrane region" description="Helical" evidence="1">
    <location>
        <begin position="202"/>
        <end position="220"/>
    </location>
</feature>
<accession>A0ABY5P7F7</accession>
<dbReference type="Proteomes" id="UP001315967">
    <property type="component" value="Chromosome"/>
</dbReference>
<keyword evidence="1" id="KW-0472">Membrane</keyword>
<feature type="transmembrane region" description="Helical" evidence="1">
    <location>
        <begin position="99"/>
        <end position="116"/>
    </location>
</feature>
<evidence type="ECO:0000256" key="1">
    <source>
        <dbReference type="SAM" id="Phobius"/>
    </source>
</evidence>
<name>A0ABY5P7F7_9LACT</name>
<feature type="transmembrane region" description="Helical" evidence="1">
    <location>
        <begin position="145"/>
        <end position="163"/>
    </location>
</feature>
<keyword evidence="1" id="KW-1133">Transmembrane helix</keyword>
<feature type="transmembrane region" description="Helical" evidence="1">
    <location>
        <begin position="271"/>
        <end position="293"/>
    </location>
</feature>
<feature type="transmembrane region" description="Helical" evidence="1">
    <location>
        <begin position="240"/>
        <end position="259"/>
    </location>
</feature>
<feature type="transmembrane region" description="Helical" evidence="1">
    <location>
        <begin position="71"/>
        <end position="92"/>
    </location>
</feature>
<dbReference type="RefSeq" id="WP_313794174.1">
    <property type="nucleotide sequence ID" value="NZ_CP102453.1"/>
</dbReference>
<feature type="transmembrane region" description="Helical" evidence="1">
    <location>
        <begin position="305"/>
        <end position="330"/>
    </location>
</feature>
<proteinExistence type="predicted"/>
<feature type="transmembrane region" description="Helical" evidence="1">
    <location>
        <begin position="122"/>
        <end position="138"/>
    </location>
</feature>
<feature type="transmembrane region" description="Helical" evidence="1">
    <location>
        <begin position="410"/>
        <end position="427"/>
    </location>
</feature>
<feature type="transmembrane region" description="Helical" evidence="1">
    <location>
        <begin position="29"/>
        <end position="51"/>
    </location>
</feature>
<keyword evidence="3" id="KW-1185">Reference proteome</keyword>
<protein>
    <submittedName>
        <fullName evidence="2">DUF1576 domain-containing protein</fullName>
    </submittedName>
</protein>
<dbReference type="Pfam" id="PF07613">
    <property type="entry name" value="DUF1576"/>
    <property type="match status" value="2"/>
</dbReference>
<dbReference type="InterPro" id="IPR011470">
    <property type="entry name" value="DUF1576"/>
</dbReference>
<feature type="transmembrane region" description="Helical" evidence="1">
    <location>
        <begin position="169"/>
        <end position="195"/>
    </location>
</feature>
<organism evidence="2 3">
    <name type="scientific">Fundicoccus culcitae</name>
    <dbReference type="NCBI Taxonomy" id="2969821"/>
    <lineage>
        <taxon>Bacteria</taxon>
        <taxon>Bacillati</taxon>
        <taxon>Bacillota</taxon>
        <taxon>Bacilli</taxon>
        <taxon>Lactobacillales</taxon>
        <taxon>Aerococcaceae</taxon>
        <taxon>Fundicoccus</taxon>
    </lineage>
</organism>
<sequence length="441" mass="47836">METERPRQKPIDLFFETYIMNDTQISPNVFYFTGILFILFAFLVDSPTMIWNGFWEIMVSPSSLITDYFEVGGIGATFVNAGIVLLFSTYYVQRYTNGLTGPLSAALFTILGFAFFGKNLFNTLPIMLGTVFYSHFVGENHNRALLTSLFATALGPIVSLISFSQNLPLYYAIPLAYGVGILIGFIITPVASAFLRFHQGYNLYNIGFTAGVIGMLLISTMRAFNWEVDIDNAHYFKPSIAVNVFFILYNLLLIGLGWFGNRHVKASYRNLMNETGVLISDFVQSHSAGLALINAGVLGLMSMGYVFLVGGVINGPVIGGILTVVGFGLFGKHPRNVTPVVAGVFITQLFMHTDSPGSTASLLAALFGTTVAPIAGTFGPLAGLIAGALHATLVQFIGIVHAGVNLYNNGFTGGFVAATLAPIFDMLKERKANHASRKEKN</sequence>
<evidence type="ECO:0000313" key="2">
    <source>
        <dbReference type="EMBL" id="UUX34673.1"/>
    </source>
</evidence>
<gene>
    <name evidence="2" type="ORF">NRE15_03195</name>
</gene>
<feature type="transmembrane region" description="Helical" evidence="1">
    <location>
        <begin position="359"/>
        <end position="378"/>
    </location>
</feature>